<evidence type="ECO:0000313" key="1">
    <source>
        <dbReference type="EMBL" id="GFH15725.1"/>
    </source>
</evidence>
<comment type="caution">
    <text evidence="1">The sequence shown here is derived from an EMBL/GenBank/DDBJ whole genome shotgun (WGS) entry which is preliminary data.</text>
</comment>
<evidence type="ECO:0000313" key="2">
    <source>
        <dbReference type="Proteomes" id="UP000485058"/>
    </source>
</evidence>
<keyword evidence="2" id="KW-1185">Reference proteome</keyword>
<gene>
    <name evidence="1" type="ORF">HaLaN_12008</name>
</gene>
<protein>
    <submittedName>
        <fullName evidence="1">Uncharacterized protein</fullName>
    </submittedName>
</protein>
<organism evidence="1 2">
    <name type="scientific">Haematococcus lacustris</name>
    <name type="common">Green alga</name>
    <name type="synonym">Haematococcus pluvialis</name>
    <dbReference type="NCBI Taxonomy" id="44745"/>
    <lineage>
        <taxon>Eukaryota</taxon>
        <taxon>Viridiplantae</taxon>
        <taxon>Chlorophyta</taxon>
        <taxon>core chlorophytes</taxon>
        <taxon>Chlorophyceae</taxon>
        <taxon>CS clade</taxon>
        <taxon>Chlamydomonadales</taxon>
        <taxon>Haematococcaceae</taxon>
        <taxon>Haematococcus</taxon>
    </lineage>
</organism>
<reference evidence="1 2" key="1">
    <citation type="submission" date="2020-02" db="EMBL/GenBank/DDBJ databases">
        <title>Draft genome sequence of Haematococcus lacustris strain NIES-144.</title>
        <authorList>
            <person name="Morimoto D."/>
            <person name="Nakagawa S."/>
            <person name="Yoshida T."/>
            <person name="Sawayama S."/>
        </authorList>
    </citation>
    <scope>NUCLEOTIDE SEQUENCE [LARGE SCALE GENOMIC DNA]</scope>
    <source>
        <strain evidence="1 2">NIES-144</strain>
    </source>
</reference>
<sequence length="195" mass="21609">MATVAHEERSAAGTVVSVWQRTLTAGQYYRDSGITRQAQATKTWLAEVKPQLTALSRVSSKPSSLASYRQFADTVLETYDTMWAEVSKPRWANAKFRLYCGKKRVVASFWAKLIKQAKQRWPDRILALAYGAAGFSGSGSIGCRGVPVSQMRKEAVRQFGAGRVVLVDEFRTSRISSAYSHPSEALPGQPPESFR</sequence>
<proteinExistence type="predicted"/>
<dbReference type="Proteomes" id="UP000485058">
    <property type="component" value="Unassembled WGS sequence"/>
</dbReference>
<dbReference type="AlphaFoldDB" id="A0A699Z2E7"/>
<accession>A0A699Z2E7</accession>
<name>A0A699Z2E7_HAELA</name>
<dbReference type="EMBL" id="BLLF01000891">
    <property type="protein sequence ID" value="GFH15725.1"/>
    <property type="molecule type" value="Genomic_DNA"/>
</dbReference>